<feature type="region of interest" description="Disordered" evidence="2">
    <location>
        <begin position="272"/>
        <end position="300"/>
    </location>
</feature>
<dbReference type="Pfam" id="PF13649">
    <property type="entry name" value="Methyltransf_25"/>
    <property type="match status" value="1"/>
</dbReference>
<evidence type="ECO:0000313" key="5">
    <source>
        <dbReference type="Proteomes" id="UP001165160"/>
    </source>
</evidence>
<keyword evidence="5" id="KW-1185">Reference proteome</keyword>
<evidence type="ECO:0000259" key="3">
    <source>
        <dbReference type="Pfam" id="PF13649"/>
    </source>
</evidence>
<proteinExistence type="predicted"/>
<dbReference type="InterPro" id="IPR029063">
    <property type="entry name" value="SAM-dependent_MTases_sf"/>
</dbReference>
<evidence type="ECO:0000256" key="1">
    <source>
        <dbReference type="ARBA" id="ARBA00022679"/>
    </source>
</evidence>
<sequence>MNFIIRDFEEEALFLTEIYGDYAQNQSDEMKIKVLEFGSGPGRHITTGFNLSILAPGSVGVDSNPLMVSYARRLSPPSQPSESFELGDMCDYDGKGTFDACWVLLNTLAHVSTLAGFLESVERSLRPGGVAVVEMFSPEDVERFKAKEKEPDDWIVEFDGGEYVDLTKSKEIEGHELKVDDVVILSSRYGPEGADAFDEATSMLGIDLEVKVTVIDKLGEVKVDRVFGEGAGKMRVVEVDELAKEAEKVGLELIRDANDGLGGWRELSWENDEGFEDEEEVEGVEEEASTESEEDFEDDFEEDLVNDDRWICVLRKKLKN</sequence>
<name>A0A9W7BVG5_9STRA</name>
<accession>A0A9W7BVG5</accession>
<dbReference type="CDD" id="cd02440">
    <property type="entry name" value="AdoMet_MTases"/>
    <property type="match status" value="1"/>
</dbReference>
<dbReference type="EMBL" id="BRXX01000213">
    <property type="protein sequence ID" value="GMH98231.1"/>
    <property type="molecule type" value="Genomic_DNA"/>
</dbReference>
<dbReference type="GO" id="GO:0016740">
    <property type="term" value="F:transferase activity"/>
    <property type="evidence" value="ECO:0007669"/>
    <property type="project" value="UniProtKB-KW"/>
</dbReference>
<dbReference type="Gene3D" id="3.40.50.150">
    <property type="entry name" value="Vaccinia Virus protein VP39"/>
    <property type="match status" value="1"/>
</dbReference>
<keyword evidence="1" id="KW-0808">Transferase</keyword>
<comment type="caution">
    <text evidence="4">The sequence shown here is derived from an EMBL/GenBank/DDBJ whole genome shotgun (WGS) entry which is preliminary data.</text>
</comment>
<evidence type="ECO:0000313" key="4">
    <source>
        <dbReference type="EMBL" id="GMH98231.1"/>
    </source>
</evidence>
<dbReference type="AlphaFoldDB" id="A0A9W7BVG5"/>
<evidence type="ECO:0000256" key="2">
    <source>
        <dbReference type="SAM" id="MobiDB-lite"/>
    </source>
</evidence>
<gene>
    <name evidence="4" type="ORF">TrVE_jg14267</name>
</gene>
<feature type="domain" description="Methyltransferase" evidence="3">
    <location>
        <begin position="34"/>
        <end position="129"/>
    </location>
</feature>
<protein>
    <recommendedName>
        <fullName evidence="3">Methyltransferase domain-containing protein</fullName>
    </recommendedName>
</protein>
<dbReference type="SUPFAM" id="SSF53335">
    <property type="entry name" value="S-adenosyl-L-methionine-dependent methyltransferases"/>
    <property type="match status" value="1"/>
</dbReference>
<dbReference type="Proteomes" id="UP001165160">
    <property type="component" value="Unassembled WGS sequence"/>
</dbReference>
<dbReference type="PANTHER" id="PTHR43861">
    <property type="entry name" value="TRANS-ACONITATE 2-METHYLTRANSFERASE-RELATED"/>
    <property type="match status" value="1"/>
</dbReference>
<dbReference type="InterPro" id="IPR041698">
    <property type="entry name" value="Methyltransf_25"/>
</dbReference>
<reference evidence="5" key="1">
    <citation type="journal article" date="2023" name="Commun. Biol.">
        <title>Genome analysis of Parmales, the sister group of diatoms, reveals the evolutionary specialization of diatoms from phago-mixotrophs to photoautotrophs.</title>
        <authorList>
            <person name="Ban H."/>
            <person name="Sato S."/>
            <person name="Yoshikawa S."/>
            <person name="Yamada K."/>
            <person name="Nakamura Y."/>
            <person name="Ichinomiya M."/>
            <person name="Sato N."/>
            <person name="Blanc-Mathieu R."/>
            <person name="Endo H."/>
            <person name="Kuwata A."/>
            <person name="Ogata H."/>
        </authorList>
    </citation>
    <scope>NUCLEOTIDE SEQUENCE [LARGE SCALE GENOMIC DNA]</scope>
    <source>
        <strain evidence="5">NIES 3699</strain>
    </source>
</reference>
<organism evidence="4 5">
    <name type="scientific">Triparma verrucosa</name>
    <dbReference type="NCBI Taxonomy" id="1606542"/>
    <lineage>
        <taxon>Eukaryota</taxon>
        <taxon>Sar</taxon>
        <taxon>Stramenopiles</taxon>
        <taxon>Ochrophyta</taxon>
        <taxon>Bolidophyceae</taxon>
        <taxon>Parmales</taxon>
        <taxon>Triparmaceae</taxon>
        <taxon>Triparma</taxon>
    </lineage>
</organism>